<dbReference type="AlphaFoldDB" id="A0A7W7YJ11"/>
<dbReference type="RefSeq" id="WP_184206676.1">
    <property type="nucleotide sequence ID" value="NZ_JACHIF010000002.1"/>
</dbReference>
<reference evidence="1 2" key="1">
    <citation type="submission" date="2020-08" db="EMBL/GenBank/DDBJ databases">
        <title>Genomic Encyclopedia of Type Strains, Phase IV (KMG-IV): sequencing the most valuable type-strain genomes for metagenomic binning, comparative biology and taxonomic classification.</title>
        <authorList>
            <person name="Goeker M."/>
        </authorList>
    </citation>
    <scope>NUCLEOTIDE SEQUENCE [LARGE SCALE GENOMIC DNA]</scope>
    <source>
        <strain evidence="1 2">DSM 12251</strain>
    </source>
</reference>
<evidence type="ECO:0000313" key="2">
    <source>
        <dbReference type="Proteomes" id="UP000534294"/>
    </source>
</evidence>
<dbReference type="Proteomes" id="UP000534294">
    <property type="component" value="Unassembled WGS sequence"/>
</dbReference>
<accession>A0A7W7YJ11</accession>
<dbReference type="EMBL" id="JACHIF010000002">
    <property type="protein sequence ID" value="MBB5037111.1"/>
    <property type="molecule type" value="Genomic_DNA"/>
</dbReference>
<sequence length="232" mass="25056">MTLSALLIALEDTLQPLMADAGGVLAVADTEYDALESLTQAADRWRVVMVPGGNDSMESGDDVGGYVSDQIHFYVTAPLGLAANPSKGLHRSKPNATPSFLARLEWLMREVRGLTVDDESLDQECGRAFRFGGWDWVRVEGMPWRAARVRFTVRYVLTDTDGPDPLPPIMLRGVGYLPPGGAPGQVIVKTGPGDFEVAWGTPAEGLAMAVVGNYLHITDGDGVTKRVRMVEL</sequence>
<name>A0A7W7YJ11_9BACT</name>
<comment type="caution">
    <text evidence="1">The sequence shown here is derived from an EMBL/GenBank/DDBJ whole genome shotgun (WGS) entry which is preliminary data.</text>
</comment>
<evidence type="ECO:0000313" key="1">
    <source>
        <dbReference type="EMBL" id="MBB5037111.1"/>
    </source>
</evidence>
<organism evidence="1 2">
    <name type="scientific">Prosthecobacter dejongeii</name>
    <dbReference type="NCBI Taxonomy" id="48465"/>
    <lineage>
        <taxon>Bacteria</taxon>
        <taxon>Pseudomonadati</taxon>
        <taxon>Verrucomicrobiota</taxon>
        <taxon>Verrucomicrobiia</taxon>
        <taxon>Verrucomicrobiales</taxon>
        <taxon>Verrucomicrobiaceae</taxon>
        <taxon>Prosthecobacter</taxon>
    </lineage>
</organism>
<gene>
    <name evidence="1" type="ORF">HNQ64_001353</name>
</gene>
<protein>
    <submittedName>
        <fullName evidence="1">Uncharacterized protein</fullName>
    </submittedName>
</protein>
<proteinExistence type="predicted"/>
<keyword evidence="2" id="KW-1185">Reference proteome</keyword>